<gene>
    <name evidence="2" type="ORF">GCM10009819_16230</name>
</gene>
<evidence type="ECO:0000256" key="1">
    <source>
        <dbReference type="SAM" id="MobiDB-lite"/>
    </source>
</evidence>
<feature type="compositionally biased region" description="Basic residues" evidence="1">
    <location>
        <begin position="111"/>
        <end position="123"/>
    </location>
</feature>
<proteinExistence type="predicted"/>
<feature type="compositionally biased region" description="Polar residues" evidence="1">
    <location>
        <begin position="92"/>
        <end position="106"/>
    </location>
</feature>
<comment type="caution">
    <text evidence="2">The sequence shown here is derived from an EMBL/GenBank/DDBJ whole genome shotgun (WGS) entry which is preliminary data.</text>
</comment>
<evidence type="ECO:0000313" key="2">
    <source>
        <dbReference type="EMBL" id="GAA2032927.1"/>
    </source>
</evidence>
<organism evidence="2 3">
    <name type="scientific">Agromyces tropicus</name>
    <dbReference type="NCBI Taxonomy" id="555371"/>
    <lineage>
        <taxon>Bacteria</taxon>
        <taxon>Bacillati</taxon>
        <taxon>Actinomycetota</taxon>
        <taxon>Actinomycetes</taxon>
        <taxon>Micrococcales</taxon>
        <taxon>Microbacteriaceae</taxon>
        <taxon>Agromyces</taxon>
    </lineage>
</organism>
<sequence length="123" mass="13339">MQGPVGAMTTARSIGETPSLRRCWWKGIRRIPFHQVWPADFIAGNRRDAAQPNAERSLGAPCIHGTAAQRPDQEQLDQERPAEGTARRRGQRQASETAANGASTSDAAPAARRRAAMPARARA</sequence>
<accession>A0ABP5FU62</accession>
<keyword evidence="3" id="KW-1185">Reference proteome</keyword>
<reference evidence="3" key="1">
    <citation type="journal article" date="2019" name="Int. J. Syst. Evol. Microbiol.">
        <title>The Global Catalogue of Microorganisms (GCM) 10K type strain sequencing project: providing services to taxonomists for standard genome sequencing and annotation.</title>
        <authorList>
            <consortium name="The Broad Institute Genomics Platform"/>
            <consortium name="The Broad Institute Genome Sequencing Center for Infectious Disease"/>
            <person name="Wu L."/>
            <person name="Ma J."/>
        </authorList>
    </citation>
    <scope>NUCLEOTIDE SEQUENCE [LARGE SCALE GENOMIC DNA]</scope>
    <source>
        <strain evidence="3">JCM 15672</strain>
    </source>
</reference>
<protein>
    <submittedName>
        <fullName evidence="2">Uncharacterized protein</fullName>
    </submittedName>
</protein>
<feature type="compositionally biased region" description="Basic and acidic residues" evidence="1">
    <location>
        <begin position="71"/>
        <end position="86"/>
    </location>
</feature>
<feature type="region of interest" description="Disordered" evidence="1">
    <location>
        <begin position="48"/>
        <end position="123"/>
    </location>
</feature>
<name>A0ABP5FU62_9MICO</name>
<dbReference type="EMBL" id="BAAAPW010000002">
    <property type="protein sequence ID" value="GAA2032927.1"/>
    <property type="molecule type" value="Genomic_DNA"/>
</dbReference>
<dbReference type="Proteomes" id="UP001501196">
    <property type="component" value="Unassembled WGS sequence"/>
</dbReference>
<evidence type="ECO:0000313" key="3">
    <source>
        <dbReference type="Proteomes" id="UP001501196"/>
    </source>
</evidence>